<gene>
    <name evidence="2" type="ordered locus">Cphamn1_1769</name>
</gene>
<evidence type="ECO:0000313" key="2">
    <source>
        <dbReference type="EMBL" id="ACE04687.1"/>
    </source>
</evidence>
<proteinExistence type="predicted"/>
<evidence type="ECO:0000256" key="1">
    <source>
        <dbReference type="SAM" id="SignalP"/>
    </source>
</evidence>
<dbReference type="EMBL" id="CP001101">
    <property type="protein sequence ID" value="ACE04687.1"/>
    <property type="molecule type" value="Genomic_DNA"/>
</dbReference>
<keyword evidence="1" id="KW-0732">Signal</keyword>
<feature type="chain" id="PRO_5002787865" description="Porin" evidence="1">
    <location>
        <begin position="19"/>
        <end position="356"/>
    </location>
</feature>
<dbReference type="HOGENOM" id="CLU_777782_0_0_10"/>
<reference evidence="2" key="1">
    <citation type="submission" date="2008-06" db="EMBL/GenBank/DDBJ databases">
        <title>Complete sequence of Chlorobium phaeobacteroides BS1.</title>
        <authorList>
            <consortium name="US DOE Joint Genome Institute"/>
            <person name="Lucas S."/>
            <person name="Copeland A."/>
            <person name="Lapidus A."/>
            <person name="Glavina del Rio T."/>
            <person name="Dalin E."/>
            <person name="Tice H."/>
            <person name="Bruce D."/>
            <person name="Goodwin L."/>
            <person name="Pitluck S."/>
            <person name="Schmutz J."/>
            <person name="Larimer F."/>
            <person name="Land M."/>
            <person name="Hauser L."/>
            <person name="Kyrpides N."/>
            <person name="Ovchinnikova G."/>
            <person name="Li T."/>
            <person name="Liu Z."/>
            <person name="Zhao F."/>
            <person name="Overmann J."/>
            <person name="Bryant D.A."/>
            <person name="Richardson P."/>
        </authorList>
    </citation>
    <scope>NUCLEOTIDE SEQUENCE [LARGE SCALE GENOMIC DNA]</scope>
    <source>
        <strain evidence="2">BS1</strain>
    </source>
</reference>
<dbReference type="SUPFAM" id="SSF56935">
    <property type="entry name" value="Porins"/>
    <property type="match status" value="1"/>
</dbReference>
<feature type="signal peptide" evidence="1">
    <location>
        <begin position="1"/>
        <end position="18"/>
    </location>
</feature>
<dbReference type="OrthoDB" id="596847at2"/>
<protein>
    <recommendedName>
        <fullName evidence="3">Porin</fullName>
    </recommendedName>
</protein>
<accession>B3EL99</accession>
<sequence>MKKLLSLVFALAVMTSFATTASASISFSGDAQVRPRAEFVQEKNFGVEDPATENLYWLYRLRLKIAADLGDGYFAKALLASESYGWFAAVDGQGGFPDNLADMFGVSQMYFGRMMEHSHYMAGYMPVNSFNNPIYDLAVFPASPLGIPYFLLSNDRIFGLNYGTKVGPGELNATLCVLDNDNKTEHLFDDSYALHLMYKTNIGDITIDPQLLAAITDSDLERESMNPDYNDITPITLGSNVVIPAGDFKFTISGFYTFCEDSDADIDYDAYLVRLKAERGPIRAWVDYSAMNDDSMGKSDEYTNMYLWAQYNWKVHESSMGSLTLSPTVRYRTRELNNGAWEDERLRTELWAQVAF</sequence>
<dbReference type="AlphaFoldDB" id="B3EL99"/>
<name>B3EL99_CHLPB</name>
<organism evidence="2">
    <name type="scientific">Chlorobium phaeobacteroides (strain BS1)</name>
    <dbReference type="NCBI Taxonomy" id="331678"/>
    <lineage>
        <taxon>Bacteria</taxon>
        <taxon>Pseudomonadati</taxon>
        <taxon>Chlorobiota</taxon>
        <taxon>Chlorobiia</taxon>
        <taxon>Chlorobiales</taxon>
        <taxon>Chlorobiaceae</taxon>
        <taxon>Chlorobium/Pelodictyon group</taxon>
        <taxon>Chlorobium</taxon>
    </lineage>
</organism>
<dbReference type="KEGG" id="cpb:Cphamn1_1769"/>
<dbReference type="eggNOG" id="ENOG5033PNE">
    <property type="taxonomic scope" value="Bacteria"/>
</dbReference>
<evidence type="ECO:0008006" key="3">
    <source>
        <dbReference type="Google" id="ProtNLM"/>
    </source>
</evidence>
<dbReference type="STRING" id="331678.Cphamn1_1769"/>